<dbReference type="Pfam" id="PF04314">
    <property type="entry name" value="PCuAC"/>
    <property type="match status" value="1"/>
</dbReference>
<keyword evidence="1" id="KW-0732">Signal</keyword>
<dbReference type="PANTHER" id="PTHR36302:SF1">
    <property type="entry name" value="COPPER CHAPERONE PCU(A)C"/>
    <property type="match status" value="1"/>
</dbReference>
<dbReference type="PANTHER" id="PTHR36302">
    <property type="entry name" value="BLR7088 PROTEIN"/>
    <property type="match status" value="1"/>
</dbReference>
<sequence>MCRLAPLLALLALTPVVAIAAPRGAPVSVREAWARPAQAGMNGAGYMTLVNTGDRPVTLVGAASPVARMVMIHQTAMQGGVASMRGMDEPLVIPAGGSVSFSPGGRHFMLMGLTAGLNLGGRLPLTLVFDDGRRVEARLAVQRNAPRPAVGGLPAPPHRH</sequence>
<dbReference type="Gene3D" id="2.60.40.1890">
    <property type="entry name" value="PCu(A)C copper chaperone"/>
    <property type="match status" value="1"/>
</dbReference>
<accession>A0ABS0SYQ1</accession>
<dbReference type="RefSeq" id="WP_198576687.1">
    <property type="nucleotide sequence ID" value="NZ_JADWOX010000009.1"/>
</dbReference>
<dbReference type="InterPro" id="IPR058248">
    <property type="entry name" value="Lxx211020-like"/>
</dbReference>
<gene>
    <name evidence="2" type="ORF">I4Q42_13925</name>
</gene>
<dbReference type="InterPro" id="IPR007410">
    <property type="entry name" value="LpqE-like"/>
</dbReference>
<name>A0ABS0SYQ1_9CAUL</name>
<feature type="signal peptide" evidence="1">
    <location>
        <begin position="1"/>
        <end position="20"/>
    </location>
</feature>
<comment type="caution">
    <text evidence="2">The sequence shown here is derived from an EMBL/GenBank/DDBJ whole genome shotgun (WGS) entry which is preliminary data.</text>
</comment>
<evidence type="ECO:0000313" key="3">
    <source>
        <dbReference type="Proteomes" id="UP000639859"/>
    </source>
</evidence>
<feature type="chain" id="PRO_5046857312" evidence="1">
    <location>
        <begin position="21"/>
        <end position="160"/>
    </location>
</feature>
<protein>
    <submittedName>
        <fullName evidence="2">Copper chaperone PCu(A)C</fullName>
    </submittedName>
</protein>
<keyword evidence="3" id="KW-1185">Reference proteome</keyword>
<dbReference type="EMBL" id="JADWOX010000009">
    <property type="protein sequence ID" value="MBI1684767.1"/>
    <property type="molecule type" value="Genomic_DNA"/>
</dbReference>
<organism evidence="2 3">
    <name type="scientific">Caulobacter hibisci</name>
    <dbReference type="NCBI Taxonomy" id="2035993"/>
    <lineage>
        <taxon>Bacteria</taxon>
        <taxon>Pseudomonadati</taxon>
        <taxon>Pseudomonadota</taxon>
        <taxon>Alphaproteobacteria</taxon>
        <taxon>Caulobacterales</taxon>
        <taxon>Caulobacteraceae</taxon>
        <taxon>Caulobacter</taxon>
    </lineage>
</organism>
<dbReference type="SUPFAM" id="SSF110087">
    <property type="entry name" value="DR1885-like metal-binding protein"/>
    <property type="match status" value="1"/>
</dbReference>
<evidence type="ECO:0000256" key="1">
    <source>
        <dbReference type="SAM" id="SignalP"/>
    </source>
</evidence>
<dbReference type="Proteomes" id="UP000639859">
    <property type="component" value="Unassembled WGS sequence"/>
</dbReference>
<proteinExistence type="predicted"/>
<evidence type="ECO:0000313" key="2">
    <source>
        <dbReference type="EMBL" id="MBI1684767.1"/>
    </source>
</evidence>
<dbReference type="InterPro" id="IPR036182">
    <property type="entry name" value="PCuAC_sf"/>
</dbReference>
<reference evidence="2 3" key="1">
    <citation type="submission" date="2020-11" db="EMBL/GenBank/DDBJ databases">
        <title>genome sequence of strain KACC 18849.</title>
        <authorList>
            <person name="Gao J."/>
            <person name="Zhang X."/>
        </authorList>
    </citation>
    <scope>NUCLEOTIDE SEQUENCE [LARGE SCALE GENOMIC DNA]</scope>
    <source>
        <strain evidence="2 3">KACC 18849</strain>
    </source>
</reference>